<proteinExistence type="predicted"/>
<evidence type="ECO:0000256" key="2">
    <source>
        <dbReference type="ARBA" id="ARBA00022692"/>
    </source>
</evidence>
<evidence type="ECO:0000256" key="6">
    <source>
        <dbReference type="SAM" id="Phobius"/>
    </source>
</evidence>
<gene>
    <name evidence="7" type="ORF">BGZ97_012747</name>
</gene>
<name>A0A9P6R0X2_9FUNG</name>
<evidence type="ECO:0000313" key="7">
    <source>
        <dbReference type="EMBL" id="KAG0310164.1"/>
    </source>
</evidence>
<feature type="transmembrane region" description="Helical" evidence="6">
    <location>
        <begin position="485"/>
        <end position="510"/>
    </location>
</feature>
<comment type="caution">
    <text evidence="7">The sequence shown here is derived from an EMBL/GenBank/DDBJ whole genome shotgun (WGS) entry which is preliminary data.</text>
</comment>
<dbReference type="InterPro" id="IPR036259">
    <property type="entry name" value="MFS_trans_sf"/>
</dbReference>
<dbReference type="EMBL" id="JAAAIN010000874">
    <property type="protein sequence ID" value="KAG0310164.1"/>
    <property type="molecule type" value="Genomic_DNA"/>
</dbReference>
<dbReference type="PANTHER" id="PTHR23507">
    <property type="entry name" value="ZGC:174356"/>
    <property type="match status" value="1"/>
</dbReference>
<reference evidence="7" key="1">
    <citation type="journal article" date="2020" name="Fungal Divers.">
        <title>Resolving the Mortierellaceae phylogeny through synthesis of multi-gene phylogenetics and phylogenomics.</title>
        <authorList>
            <person name="Vandepol N."/>
            <person name="Liber J."/>
            <person name="Desiro A."/>
            <person name="Na H."/>
            <person name="Kennedy M."/>
            <person name="Barry K."/>
            <person name="Grigoriev I.V."/>
            <person name="Miller A.N."/>
            <person name="O'Donnell K."/>
            <person name="Stajich J.E."/>
            <person name="Bonito G."/>
        </authorList>
    </citation>
    <scope>NUCLEOTIDE SEQUENCE</scope>
    <source>
        <strain evidence="7">NVP60</strain>
    </source>
</reference>
<protein>
    <recommendedName>
        <fullName evidence="9">MFS general substrate transporter</fullName>
    </recommendedName>
</protein>
<evidence type="ECO:0000313" key="8">
    <source>
        <dbReference type="Proteomes" id="UP000823405"/>
    </source>
</evidence>
<keyword evidence="2 6" id="KW-0812">Transmembrane</keyword>
<feature type="transmembrane region" description="Helical" evidence="6">
    <location>
        <begin position="390"/>
        <end position="410"/>
    </location>
</feature>
<dbReference type="GO" id="GO:0022857">
    <property type="term" value="F:transmembrane transporter activity"/>
    <property type="evidence" value="ECO:0007669"/>
    <property type="project" value="InterPro"/>
</dbReference>
<feature type="compositionally biased region" description="Low complexity" evidence="5">
    <location>
        <begin position="1"/>
        <end position="11"/>
    </location>
</feature>
<sequence length="553" mass="60408">MDDPEAVAAAHDAQEATPLLRGNNDNDRRQHKTGHSDHDDDTPKWYWPWPATYWAAIPVIFIAGVVIGPTIAMSTPLIKLLFCERGIPDLFKDKNVDYLFSLTGDEKDCESPEYSAAIAKFSGVLTSLTAILVTLTVRYWNSMSDRLGRRKGMLVWAIGTTIAQTFPLLVYYNKGMSLYFLWVGGLIEGTVGSVLCLIALVHSYAADVSTSEQRTVVFGRVMAGWYAGLGVGFFMGDRSAIAGVVAKNYGMITVFWMVPMIAFIDVLYVLMIPESLTAAKRAANKPMVTDSQATLIDVNNGSNVEGSNTMASNITKRTNSARPQQYQSWFDRNVRSFVPEQLPHRLGGKYSVVVLMITCFLALMSVLGAMFQSSTYLLYRFKWTGIELSYMGAIQGLSRLLSLTVLLPIIKKLAPAGTKANPALGISFDLKVMIMGLWIEALTFLIYAMTPIGEGFYIGGVTGAIGSLFFPAARGIMSQSVAPELLGRTLGTLATFESMAAAIAPSLYAWIYSLTLQTHPSFVFYVAAGVITIASGPAIYIAVAHRNEMKHCA</sequence>
<dbReference type="Proteomes" id="UP000823405">
    <property type="component" value="Unassembled WGS sequence"/>
</dbReference>
<feature type="region of interest" description="Disordered" evidence="5">
    <location>
        <begin position="1"/>
        <end position="40"/>
    </location>
</feature>
<evidence type="ECO:0000256" key="4">
    <source>
        <dbReference type="ARBA" id="ARBA00023136"/>
    </source>
</evidence>
<keyword evidence="3 6" id="KW-1133">Transmembrane helix</keyword>
<organism evidence="7 8">
    <name type="scientific">Linnemannia gamsii</name>
    <dbReference type="NCBI Taxonomy" id="64522"/>
    <lineage>
        <taxon>Eukaryota</taxon>
        <taxon>Fungi</taxon>
        <taxon>Fungi incertae sedis</taxon>
        <taxon>Mucoromycota</taxon>
        <taxon>Mortierellomycotina</taxon>
        <taxon>Mortierellomycetes</taxon>
        <taxon>Mortierellales</taxon>
        <taxon>Mortierellaceae</taxon>
        <taxon>Linnemannia</taxon>
    </lineage>
</organism>
<feature type="transmembrane region" description="Helical" evidence="6">
    <location>
        <begin position="53"/>
        <end position="72"/>
    </location>
</feature>
<dbReference type="Gene3D" id="1.20.1250.20">
    <property type="entry name" value="MFS general substrate transporter like domains"/>
    <property type="match status" value="1"/>
</dbReference>
<feature type="compositionally biased region" description="Basic and acidic residues" evidence="5">
    <location>
        <begin position="24"/>
        <end position="40"/>
    </location>
</feature>
<feature type="transmembrane region" description="Helical" evidence="6">
    <location>
        <begin position="455"/>
        <end position="473"/>
    </location>
</feature>
<keyword evidence="4 6" id="KW-0472">Membrane</keyword>
<feature type="transmembrane region" description="Helical" evidence="6">
    <location>
        <begin position="522"/>
        <end position="543"/>
    </location>
</feature>
<feature type="transmembrane region" description="Helical" evidence="6">
    <location>
        <begin position="153"/>
        <end position="172"/>
    </location>
</feature>
<dbReference type="OrthoDB" id="3026777at2759"/>
<keyword evidence="8" id="KW-1185">Reference proteome</keyword>
<accession>A0A9P6R0X2</accession>
<dbReference type="SUPFAM" id="SSF103473">
    <property type="entry name" value="MFS general substrate transporter"/>
    <property type="match status" value="1"/>
</dbReference>
<dbReference type="GO" id="GO:0016020">
    <property type="term" value="C:membrane"/>
    <property type="evidence" value="ECO:0007669"/>
    <property type="project" value="UniProtKB-SubCell"/>
</dbReference>
<evidence type="ECO:0000256" key="3">
    <source>
        <dbReference type="ARBA" id="ARBA00022989"/>
    </source>
</evidence>
<feature type="transmembrane region" description="Helical" evidence="6">
    <location>
        <begin position="121"/>
        <end position="141"/>
    </location>
</feature>
<dbReference type="Pfam" id="PF07690">
    <property type="entry name" value="MFS_1"/>
    <property type="match status" value="1"/>
</dbReference>
<dbReference type="PANTHER" id="PTHR23507:SF1">
    <property type="entry name" value="FI18259P1-RELATED"/>
    <property type="match status" value="1"/>
</dbReference>
<feature type="transmembrane region" description="Helical" evidence="6">
    <location>
        <begin position="178"/>
        <end position="205"/>
    </location>
</feature>
<feature type="transmembrane region" description="Helical" evidence="6">
    <location>
        <begin position="248"/>
        <end position="271"/>
    </location>
</feature>
<dbReference type="AlphaFoldDB" id="A0A9P6R0X2"/>
<evidence type="ECO:0008006" key="9">
    <source>
        <dbReference type="Google" id="ProtNLM"/>
    </source>
</evidence>
<evidence type="ECO:0000256" key="1">
    <source>
        <dbReference type="ARBA" id="ARBA00004141"/>
    </source>
</evidence>
<feature type="transmembrane region" description="Helical" evidence="6">
    <location>
        <begin position="430"/>
        <end position="449"/>
    </location>
</feature>
<comment type="subcellular location">
    <subcellularLocation>
        <location evidence="1">Membrane</location>
        <topology evidence="1">Multi-pass membrane protein</topology>
    </subcellularLocation>
</comment>
<evidence type="ECO:0000256" key="5">
    <source>
        <dbReference type="SAM" id="MobiDB-lite"/>
    </source>
</evidence>
<feature type="transmembrane region" description="Helical" evidence="6">
    <location>
        <begin position="217"/>
        <end position="236"/>
    </location>
</feature>
<dbReference type="InterPro" id="IPR011701">
    <property type="entry name" value="MFS"/>
</dbReference>
<feature type="transmembrane region" description="Helical" evidence="6">
    <location>
        <begin position="350"/>
        <end position="370"/>
    </location>
</feature>